<comment type="caution">
    <text evidence="1">The sequence shown here is derived from an EMBL/GenBank/DDBJ whole genome shotgun (WGS) entry which is preliminary data.</text>
</comment>
<evidence type="ECO:0000313" key="1">
    <source>
        <dbReference type="EMBL" id="KAK8720478.1"/>
    </source>
</evidence>
<dbReference type="Gene3D" id="3.30.450.20">
    <property type="entry name" value="PAS domain"/>
    <property type="match status" value="1"/>
</dbReference>
<keyword evidence="2" id="KW-1185">Reference proteome</keyword>
<dbReference type="Proteomes" id="UP001445076">
    <property type="component" value="Unassembled WGS sequence"/>
</dbReference>
<sequence>PEGQDPAYPPHVFYALVRAVIENEPTIMSSAVAFQRGEFHLPVDPKTLDDVNVPKDEDTRRGFKEESTEHRQMFGAYAYRRDGKVATANLASLYNQSYDQPDEEGTKWFTTHLTYRLSGRRINTSLTAEGSVSPMVVLTQQQDGHWSTNPIFDCGASNTWLLAFSLPFFARAADG</sequence>
<evidence type="ECO:0000313" key="2">
    <source>
        <dbReference type="Proteomes" id="UP001445076"/>
    </source>
</evidence>
<accession>A0AAW0VT31</accession>
<gene>
    <name evidence="1" type="ORF">OTU49_013291</name>
</gene>
<proteinExistence type="predicted"/>
<reference evidence="1 2" key="1">
    <citation type="journal article" date="2024" name="BMC Genomics">
        <title>Genome assembly of redclaw crayfish (Cherax quadricarinatus) provides insights into its immune adaptation and hypoxia tolerance.</title>
        <authorList>
            <person name="Liu Z."/>
            <person name="Zheng J."/>
            <person name="Li H."/>
            <person name="Fang K."/>
            <person name="Wang S."/>
            <person name="He J."/>
            <person name="Zhou D."/>
            <person name="Weng S."/>
            <person name="Chi M."/>
            <person name="Gu Z."/>
            <person name="He J."/>
            <person name="Li F."/>
            <person name="Wang M."/>
        </authorList>
    </citation>
    <scope>NUCLEOTIDE SEQUENCE [LARGE SCALE GENOMIC DNA]</scope>
    <source>
        <strain evidence="1">ZL_2023a</strain>
    </source>
</reference>
<dbReference type="EMBL" id="JARKIK010000388">
    <property type="protein sequence ID" value="KAK8720478.1"/>
    <property type="molecule type" value="Genomic_DNA"/>
</dbReference>
<protein>
    <submittedName>
        <fullName evidence="1">Uncharacterized protein</fullName>
    </submittedName>
</protein>
<dbReference type="AlphaFoldDB" id="A0AAW0VT31"/>
<organism evidence="1 2">
    <name type="scientific">Cherax quadricarinatus</name>
    <name type="common">Australian red claw crayfish</name>
    <dbReference type="NCBI Taxonomy" id="27406"/>
    <lineage>
        <taxon>Eukaryota</taxon>
        <taxon>Metazoa</taxon>
        <taxon>Ecdysozoa</taxon>
        <taxon>Arthropoda</taxon>
        <taxon>Crustacea</taxon>
        <taxon>Multicrustacea</taxon>
        <taxon>Malacostraca</taxon>
        <taxon>Eumalacostraca</taxon>
        <taxon>Eucarida</taxon>
        <taxon>Decapoda</taxon>
        <taxon>Pleocyemata</taxon>
        <taxon>Astacidea</taxon>
        <taxon>Parastacoidea</taxon>
        <taxon>Parastacidae</taxon>
        <taxon>Cherax</taxon>
    </lineage>
</organism>
<name>A0AAW0VT31_CHEQU</name>
<feature type="non-terminal residue" evidence="1">
    <location>
        <position position="1"/>
    </location>
</feature>
<feature type="non-terminal residue" evidence="1">
    <location>
        <position position="175"/>
    </location>
</feature>